<evidence type="ECO:0000313" key="6">
    <source>
        <dbReference type="EMBL" id="AXX92566.1"/>
    </source>
</evidence>
<comment type="cofactor">
    <cofactor evidence="5">
        <name>Mg(2+)</name>
        <dbReference type="ChEBI" id="CHEBI:18420"/>
    </cofactor>
</comment>
<dbReference type="InterPro" id="IPR036704">
    <property type="entry name" value="RraA/RraA-like_sf"/>
</dbReference>
<dbReference type="Proteomes" id="UP000221222">
    <property type="component" value="Unassembled WGS sequence"/>
</dbReference>
<evidence type="ECO:0000313" key="7">
    <source>
        <dbReference type="EMBL" id="PHO18991.1"/>
    </source>
</evidence>
<keyword evidence="5" id="KW-0460">Magnesium</keyword>
<name>A0A2G1DKJ5_9BACT</name>
<feature type="binding site" evidence="5">
    <location>
        <position position="98"/>
    </location>
    <ligand>
        <name>Mg(2+)</name>
        <dbReference type="ChEBI" id="CHEBI:18420"/>
    </ligand>
</feature>
<evidence type="ECO:0000256" key="5">
    <source>
        <dbReference type="PIRSR" id="PIRSR605493-1"/>
    </source>
</evidence>
<dbReference type="EMBL" id="CP032098">
    <property type="protein sequence ID" value="AXX92566.1"/>
    <property type="molecule type" value="Genomic_DNA"/>
</dbReference>
<accession>A0A2G1DKJ5</accession>
<gene>
    <name evidence="6" type="ORF">AMOL_1597</name>
    <name evidence="7" type="ORF">CPU12_01725</name>
</gene>
<dbReference type="PANTHER" id="PTHR33254">
    <property type="entry name" value="4-HYDROXY-4-METHYL-2-OXOGLUTARATE ALDOLASE 3-RELATED"/>
    <property type="match status" value="1"/>
</dbReference>
<keyword evidence="8" id="KW-1185">Reference proteome</keyword>
<evidence type="ECO:0000313" key="9">
    <source>
        <dbReference type="Proteomes" id="UP000262712"/>
    </source>
</evidence>
<comment type="cofactor">
    <cofactor evidence="1">
        <name>a divalent metal cation</name>
        <dbReference type="ChEBI" id="CHEBI:60240"/>
    </cofactor>
</comment>
<proteinExistence type="predicted"/>
<dbReference type="GO" id="GO:0032259">
    <property type="term" value="P:methylation"/>
    <property type="evidence" value="ECO:0007669"/>
    <property type="project" value="UniProtKB-KW"/>
</dbReference>
<keyword evidence="5" id="KW-0479">Metal-binding</keyword>
<evidence type="ECO:0000256" key="3">
    <source>
        <dbReference type="ARBA" id="ARBA00029596"/>
    </source>
</evidence>
<dbReference type="AlphaFoldDB" id="A0A2G1DKJ5"/>
<dbReference type="GO" id="GO:0008168">
    <property type="term" value="F:methyltransferase activity"/>
    <property type="evidence" value="ECO:0007669"/>
    <property type="project" value="UniProtKB-KW"/>
</dbReference>
<feature type="binding site" evidence="5">
    <location>
        <position position="97"/>
    </location>
    <ligand>
        <name>substrate</name>
    </ligand>
</feature>
<evidence type="ECO:0000313" key="8">
    <source>
        <dbReference type="Proteomes" id="UP000221222"/>
    </source>
</evidence>
<organism evidence="7 8">
    <name type="scientific">Malaciobacter molluscorum LMG 25693</name>
    <dbReference type="NCBI Taxonomy" id="870501"/>
    <lineage>
        <taxon>Bacteria</taxon>
        <taxon>Pseudomonadati</taxon>
        <taxon>Campylobacterota</taxon>
        <taxon>Epsilonproteobacteria</taxon>
        <taxon>Campylobacterales</taxon>
        <taxon>Arcobacteraceae</taxon>
        <taxon>Malaciobacter</taxon>
    </lineage>
</organism>
<keyword evidence="7" id="KW-0489">Methyltransferase</keyword>
<reference evidence="7 8" key="1">
    <citation type="submission" date="2017-09" db="EMBL/GenBank/DDBJ databases">
        <title>Arcobacter canalis sp. nov., a new species isolated from a water canal contaminated with urban sewage.</title>
        <authorList>
            <person name="Perez-Cataluna A."/>
            <person name="Salas-Masso N."/>
            <person name="Figueras M.J."/>
        </authorList>
    </citation>
    <scope>NUCLEOTIDE SEQUENCE [LARGE SCALE GENOMIC DNA]</scope>
    <source>
        <strain evidence="7 8">F98-3</strain>
    </source>
</reference>
<evidence type="ECO:0000256" key="4">
    <source>
        <dbReference type="ARBA" id="ARBA00030169"/>
    </source>
</evidence>
<keyword evidence="7" id="KW-0808">Transferase</keyword>
<dbReference type="Gene3D" id="3.50.30.40">
    <property type="entry name" value="Ribonuclease E inhibitor RraA/RraA-like"/>
    <property type="match status" value="1"/>
</dbReference>
<dbReference type="EMBL" id="NXFY01000002">
    <property type="protein sequence ID" value="PHO18991.1"/>
    <property type="molecule type" value="Genomic_DNA"/>
</dbReference>
<reference evidence="6 9" key="2">
    <citation type="submission" date="2018-08" db="EMBL/GenBank/DDBJ databases">
        <title>Complete genome of the Arcobacter molluscorum type strain LMG 25693.</title>
        <authorList>
            <person name="Miller W.G."/>
            <person name="Yee E."/>
            <person name="Bono J.L."/>
        </authorList>
    </citation>
    <scope>NUCLEOTIDE SEQUENCE [LARGE SCALE GENOMIC DNA]</scope>
    <source>
        <strain evidence="6 9">CECT 7696</strain>
    </source>
</reference>
<dbReference type="GO" id="GO:0046872">
    <property type="term" value="F:metal ion binding"/>
    <property type="evidence" value="ECO:0007669"/>
    <property type="project" value="UniProtKB-KW"/>
</dbReference>
<dbReference type="KEGG" id="amol:AMOL_1597"/>
<dbReference type="PANTHER" id="PTHR33254:SF4">
    <property type="entry name" value="4-HYDROXY-4-METHYL-2-OXOGLUTARATE ALDOLASE 3-RELATED"/>
    <property type="match status" value="1"/>
</dbReference>
<sequence>MNFFTADICDNHFDKVDILGADFKSYGGLKKCEGEIITVKLDKHNKDLIKLLKDVSGEGKVVVVDVQMQYYAVVEDNLTKYAYDNKYSGIVINGYVRDTKNLKDFDIAIYAKGTCPRKYHKETDAQIGCKLDIDNVIINNGDYIYIDEDGIVITREKLI</sequence>
<evidence type="ECO:0000256" key="1">
    <source>
        <dbReference type="ARBA" id="ARBA00001968"/>
    </source>
</evidence>
<dbReference type="Proteomes" id="UP000262712">
    <property type="component" value="Chromosome"/>
</dbReference>
<dbReference type="CDD" id="cd16841">
    <property type="entry name" value="RraA_family"/>
    <property type="match status" value="1"/>
</dbReference>
<protein>
    <recommendedName>
        <fullName evidence="2">Putative 4-hydroxy-4-methyl-2-oxoglutarate aldolase</fullName>
    </recommendedName>
    <alternativeName>
        <fullName evidence="3">Regulator of ribonuclease activity homolog</fullName>
    </alternativeName>
    <alternativeName>
        <fullName evidence="4">RraA-like protein</fullName>
    </alternativeName>
</protein>
<dbReference type="RefSeq" id="WP_099341351.1">
    <property type="nucleotide sequence ID" value="NZ_CP032098.1"/>
</dbReference>
<evidence type="ECO:0000256" key="2">
    <source>
        <dbReference type="ARBA" id="ARBA00016549"/>
    </source>
</evidence>
<dbReference type="SUPFAM" id="SSF89562">
    <property type="entry name" value="RraA-like"/>
    <property type="match status" value="1"/>
</dbReference>
<dbReference type="Pfam" id="PF03737">
    <property type="entry name" value="RraA-like"/>
    <property type="match status" value="1"/>
</dbReference>
<dbReference type="InterPro" id="IPR005493">
    <property type="entry name" value="RraA/RraA-like"/>
</dbReference>